<dbReference type="Proteomes" id="UP000002748">
    <property type="component" value="Unassembled WGS sequence"/>
</dbReference>
<evidence type="ECO:0000256" key="2">
    <source>
        <dbReference type="SAM" id="MobiDB-lite"/>
    </source>
</evidence>
<dbReference type="OrthoDB" id="1099063at2759"/>
<dbReference type="PANTHER" id="PTHR48038">
    <property type="entry name" value="RIBONUCLEOPROTEIN RB97D"/>
    <property type="match status" value="1"/>
</dbReference>
<dbReference type="InterPro" id="IPR000504">
    <property type="entry name" value="RRM_dom"/>
</dbReference>
<evidence type="ECO:0000259" key="3">
    <source>
        <dbReference type="PROSITE" id="PS50102"/>
    </source>
</evidence>
<dbReference type="SUPFAM" id="SSF54928">
    <property type="entry name" value="RNA-binding domain, RBD"/>
    <property type="match status" value="1"/>
</dbReference>
<protein>
    <submittedName>
        <fullName evidence="4">mRNA binding protein</fullName>
    </submittedName>
</protein>
<comment type="caution">
    <text evidence="4">The sequence shown here is derived from an EMBL/GenBank/DDBJ whole genome shotgun (WGS) entry which is preliminary data.</text>
</comment>
<feature type="compositionally biased region" description="Basic and acidic residues" evidence="2">
    <location>
        <begin position="99"/>
        <end position="198"/>
    </location>
</feature>
<evidence type="ECO:0000313" key="4">
    <source>
        <dbReference type="EMBL" id="EJT50664.1"/>
    </source>
</evidence>
<reference evidence="4 5" key="1">
    <citation type="journal article" date="2012" name="Eukaryot. Cell">
        <title>Draft genome sequence of CBS 2479, the standard type strain of Trichosporon asahii.</title>
        <authorList>
            <person name="Yang R.Y."/>
            <person name="Li H.T."/>
            <person name="Zhu H."/>
            <person name="Zhou G.P."/>
            <person name="Wang M."/>
            <person name="Wang L."/>
        </authorList>
    </citation>
    <scope>NUCLEOTIDE SEQUENCE [LARGE SCALE GENOMIC DNA]</scope>
    <source>
        <strain evidence="5">ATCC 90039 / CBS 2479 / JCM 2466 / KCTC 7840 / NCYC 2677 / UAMH 7654</strain>
    </source>
</reference>
<feature type="domain" description="RRM" evidence="3">
    <location>
        <begin position="3"/>
        <end position="86"/>
    </location>
</feature>
<dbReference type="HOGENOM" id="CLU_012062_34_2_1"/>
<gene>
    <name evidence="4" type="ORF">A1Q1_08216</name>
</gene>
<dbReference type="KEGG" id="tasa:A1Q1_08216"/>
<dbReference type="InterPro" id="IPR035979">
    <property type="entry name" value="RBD_domain_sf"/>
</dbReference>
<evidence type="ECO:0000256" key="1">
    <source>
        <dbReference type="PROSITE-ProRule" id="PRU00176"/>
    </source>
</evidence>
<dbReference type="AlphaFoldDB" id="J6F153"/>
<dbReference type="GO" id="GO:0003723">
    <property type="term" value="F:RNA binding"/>
    <property type="evidence" value="ECO:0007669"/>
    <property type="project" value="UniProtKB-UniRule"/>
</dbReference>
<keyword evidence="1" id="KW-0694">RNA-binding</keyword>
<dbReference type="CDD" id="cd00590">
    <property type="entry name" value="RRM_SF"/>
    <property type="match status" value="1"/>
</dbReference>
<dbReference type="InterPro" id="IPR012677">
    <property type="entry name" value="Nucleotide-bd_a/b_plait_sf"/>
</dbReference>
<feature type="region of interest" description="Disordered" evidence="2">
    <location>
        <begin position="88"/>
        <end position="198"/>
    </location>
</feature>
<evidence type="ECO:0000313" key="5">
    <source>
        <dbReference type="Proteomes" id="UP000002748"/>
    </source>
</evidence>
<accession>J6F153</accession>
<dbReference type="Pfam" id="PF00076">
    <property type="entry name" value="RRM_1"/>
    <property type="match status" value="1"/>
</dbReference>
<proteinExistence type="predicted"/>
<dbReference type="PANTHER" id="PTHR48038:SF1">
    <property type="entry name" value="RIBONUCLEOPROTEIN RB97D"/>
    <property type="match status" value="1"/>
</dbReference>
<dbReference type="GeneID" id="25991728"/>
<dbReference type="SMART" id="SM00360">
    <property type="entry name" value="RRM"/>
    <property type="match status" value="1"/>
</dbReference>
<dbReference type="Gene3D" id="3.30.70.330">
    <property type="match status" value="1"/>
</dbReference>
<dbReference type="EMBL" id="ALBS01000096">
    <property type="protein sequence ID" value="EJT50664.1"/>
    <property type="molecule type" value="Genomic_DNA"/>
</dbReference>
<dbReference type="PROSITE" id="PS50102">
    <property type="entry name" value="RRM"/>
    <property type="match status" value="1"/>
</dbReference>
<dbReference type="VEuPathDB" id="FungiDB:A1Q1_08216"/>
<name>J6F153_TRIAS</name>
<sequence length="198" mass="23605">MSRTVYVGRLPRADVEDHFKGLGRIKEVRLMSNFGFVEFESPDHSVCISNVSVIEYPSMADAEDAIRRLDGTEIHGVPVKLEIQVSSAYVRPDTPQEGGGRESWDRPPPRDYGRRYDGRDSYRPRERSRERPRYDRRDSRRDERYEPRYDDRRPRDDRYDDRNRERSPRRDRDSPRRRDSPRLDRDSPPRDRDGSPPQ</sequence>
<dbReference type="RefSeq" id="XP_014181838.1">
    <property type="nucleotide sequence ID" value="XM_014326363.1"/>
</dbReference>
<organism evidence="4 5">
    <name type="scientific">Trichosporon asahii var. asahii (strain ATCC 90039 / CBS 2479 / JCM 2466 / KCTC 7840 / NBRC 103889/ NCYC 2677 / UAMH 7654)</name>
    <name type="common">Yeast</name>
    <dbReference type="NCBI Taxonomy" id="1186058"/>
    <lineage>
        <taxon>Eukaryota</taxon>
        <taxon>Fungi</taxon>
        <taxon>Dikarya</taxon>
        <taxon>Basidiomycota</taxon>
        <taxon>Agaricomycotina</taxon>
        <taxon>Tremellomycetes</taxon>
        <taxon>Trichosporonales</taxon>
        <taxon>Trichosporonaceae</taxon>
        <taxon>Trichosporon</taxon>
    </lineage>
</organism>